<dbReference type="PANTHER" id="PTHR30086">
    <property type="entry name" value="ARGININE EXPORTER PROTEIN ARGO"/>
    <property type="match status" value="1"/>
</dbReference>
<proteinExistence type="predicted"/>
<dbReference type="AlphaFoldDB" id="A0A8D5FF27"/>
<evidence type="ECO:0000256" key="1">
    <source>
        <dbReference type="ARBA" id="ARBA00004651"/>
    </source>
</evidence>
<dbReference type="GO" id="GO:0005886">
    <property type="term" value="C:plasma membrane"/>
    <property type="evidence" value="ECO:0007669"/>
    <property type="project" value="UniProtKB-SubCell"/>
</dbReference>
<dbReference type="GO" id="GO:0015171">
    <property type="term" value="F:amino acid transmembrane transporter activity"/>
    <property type="evidence" value="ECO:0007669"/>
    <property type="project" value="TreeGrafter"/>
</dbReference>
<feature type="transmembrane region" description="Helical" evidence="6">
    <location>
        <begin position="6"/>
        <end position="28"/>
    </location>
</feature>
<evidence type="ECO:0000313" key="7">
    <source>
        <dbReference type="EMBL" id="BCL59506.1"/>
    </source>
</evidence>
<name>A0A8D5FF27_9BACT</name>
<evidence type="ECO:0000256" key="4">
    <source>
        <dbReference type="ARBA" id="ARBA00022989"/>
    </source>
</evidence>
<keyword evidence="4 6" id="KW-1133">Transmembrane helix</keyword>
<organism evidence="7 8">
    <name type="scientific">Desulfomarina profundi</name>
    <dbReference type="NCBI Taxonomy" id="2772557"/>
    <lineage>
        <taxon>Bacteria</taxon>
        <taxon>Pseudomonadati</taxon>
        <taxon>Thermodesulfobacteriota</taxon>
        <taxon>Desulfobulbia</taxon>
        <taxon>Desulfobulbales</taxon>
        <taxon>Desulfobulbaceae</taxon>
        <taxon>Desulfomarina</taxon>
    </lineage>
</organism>
<feature type="transmembrane region" description="Helical" evidence="6">
    <location>
        <begin position="67"/>
        <end position="88"/>
    </location>
</feature>
<dbReference type="InterPro" id="IPR001123">
    <property type="entry name" value="LeuE-type"/>
</dbReference>
<keyword evidence="2" id="KW-1003">Cell membrane</keyword>
<evidence type="ECO:0000313" key="8">
    <source>
        <dbReference type="Proteomes" id="UP000826725"/>
    </source>
</evidence>
<keyword evidence="3 6" id="KW-0812">Transmembrane</keyword>
<protein>
    <submittedName>
        <fullName evidence="7">Threonine transporter RhtB</fullName>
    </submittedName>
</protein>
<evidence type="ECO:0000256" key="6">
    <source>
        <dbReference type="SAM" id="Phobius"/>
    </source>
</evidence>
<feature type="transmembrane region" description="Helical" evidence="6">
    <location>
        <begin position="122"/>
        <end position="143"/>
    </location>
</feature>
<evidence type="ECO:0000256" key="3">
    <source>
        <dbReference type="ARBA" id="ARBA00022692"/>
    </source>
</evidence>
<dbReference type="Proteomes" id="UP000826725">
    <property type="component" value="Chromosome"/>
</dbReference>
<accession>A0A8D5FF27</accession>
<dbReference type="EMBL" id="AP024086">
    <property type="protein sequence ID" value="BCL59506.1"/>
    <property type="molecule type" value="Genomic_DNA"/>
</dbReference>
<dbReference type="PIRSF" id="PIRSF006324">
    <property type="entry name" value="LeuE"/>
    <property type="match status" value="1"/>
</dbReference>
<keyword evidence="5 6" id="KW-0472">Membrane</keyword>
<comment type="subcellular location">
    <subcellularLocation>
        <location evidence="1">Cell membrane</location>
        <topology evidence="1">Multi-pass membrane protein</topology>
    </subcellularLocation>
</comment>
<feature type="transmembrane region" description="Helical" evidence="6">
    <location>
        <begin position="149"/>
        <end position="169"/>
    </location>
</feature>
<sequence length="213" mass="23366">MEIHTFITCFTAVTLLTLTPGVDTILVIRNSGRGGWKDGAASSLGICSGLFVHATVSALGISSILLLTTWAFSLLKVMGATYLIWLGLTSLKELFRQQHHTGETTATTEKNNNYYKSFREGFFSNILNPKAIVFYMAFLPQFIDPSRPPLLQSLFIAGLHFIIGMIWLCTVSSMVDRAGTWLQTPQTNKILHGLSGSILILLGAKLLGENMNP</sequence>
<dbReference type="KEGG" id="dbk:DGMP_01990"/>
<reference evidence="7" key="1">
    <citation type="submission" date="2020-09" db="EMBL/GenBank/DDBJ databases">
        <title>Desulfogranum mesoprofundum gen. nov., sp. nov., a novel mesophilic, sulfate-reducing chemolithoautotroph isolated from a deep-sea hydrothermal vent chimney in the Suiyo Seamount.</title>
        <authorList>
            <person name="Hashimoto Y."/>
            <person name="Nakagawa S."/>
        </authorList>
    </citation>
    <scope>NUCLEOTIDE SEQUENCE</scope>
    <source>
        <strain evidence="7">KT2</strain>
    </source>
</reference>
<feature type="transmembrane region" description="Helical" evidence="6">
    <location>
        <begin position="40"/>
        <end position="61"/>
    </location>
</feature>
<evidence type="ECO:0000256" key="5">
    <source>
        <dbReference type="ARBA" id="ARBA00023136"/>
    </source>
</evidence>
<gene>
    <name evidence="7" type="ORF">DGMP_01990</name>
</gene>
<evidence type="ECO:0000256" key="2">
    <source>
        <dbReference type="ARBA" id="ARBA00022475"/>
    </source>
</evidence>
<keyword evidence="8" id="KW-1185">Reference proteome</keyword>
<dbReference type="PANTHER" id="PTHR30086:SF20">
    <property type="entry name" value="ARGININE EXPORTER PROTEIN ARGO-RELATED"/>
    <property type="match status" value="1"/>
</dbReference>
<dbReference type="RefSeq" id="WP_228855731.1">
    <property type="nucleotide sequence ID" value="NZ_AP024086.1"/>
</dbReference>
<dbReference type="Pfam" id="PF01810">
    <property type="entry name" value="LysE"/>
    <property type="match status" value="1"/>
</dbReference>